<reference evidence="1" key="2">
    <citation type="journal article" date="2020" name="Nat. Commun.">
        <title>Large-scale genome sequencing of mycorrhizal fungi provides insights into the early evolution of symbiotic traits.</title>
        <authorList>
            <person name="Miyauchi S."/>
            <person name="Kiss E."/>
            <person name="Kuo A."/>
            <person name="Drula E."/>
            <person name="Kohler A."/>
            <person name="Sanchez-Garcia M."/>
            <person name="Morin E."/>
            <person name="Andreopoulos B."/>
            <person name="Barry K.W."/>
            <person name="Bonito G."/>
            <person name="Buee M."/>
            <person name="Carver A."/>
            <person name="Chen C."/>
            <person name="Cichocki N."/>
            <person name="Clum A."/>
            <person name="Culley D."/>
            <person name="Crous P.W."/>
            <person name="Fauchery L."/>
            <person name="Girlanda M."/>
            <person name="Hayes R.D."/>
            <person name="Keri Z."/>
            <person name="LaButti K."/>
            <person name="Lipzen A."/>
            <person name="Lombard V."/>
            <person name="Magnuson J."/>
            <person name="Maillard F."/>
            <person name="Murat C."/>
            <person name="Nolan M."/>
            <person name="Ohm R.A."/>
            <person name="Pangilinan J."/>
            <person name="Pereira M.F."/>
            <person name="Perotto S."/>
            <person name="Peter M."/>
            <person name="Pfister S."/>
            <person name="Riley R."/>
            <person name="Sitrit Y."/>
            <person name="Stielow J.B."/>
            <person name="Szollosi G."/>
            <person name="Zifcakova L."/>
            <person name="Stursova M."/>
            <person name="Spatafora J.W."/>
            <person name="Tedersoo L."/>
            <person name="Vaario L.M."/>
            <person name="Yamada A."/>
            <person name="Yan M."/>
            <person name="Wang P."/>
            <person name="Xu J."/>
            <person name="Bruns T."/>
            <person name="Baldrian P."/>
            <person name="Vilgalys R."/>
            <person name="Dunand C."/>
            <person name="Henrissat B."/>
            <person name="Grigoriev I.V."/>
            <person name="Hibbett D."/>
            <person name="Nagy L.G."/>
            <person name="Martin F.M."/>
        </authorList>
    </citation>
    <scope>NUCLEOTIDE SEQUENCE</scope>
    <source>
        <strain evidence="1">P2</strain>
    </source>
</reference>
<reference evidence="1" key="1">
    <citation type="submission" date="2019-10" db="EMBL/GenBank/DDBJ databases">
        <authorList>
            <consortium name="DOE Joint Genome Institute"/>
            <person name="Kuo A."/>
            <person name="Miyauchi S."/>
            <person name="Kiss E."/>
            <person name="Drula E."/>
            <person name="Kohler A."/>
            <person name="Sanchez-Garcia M."/>
            <person name="Andreopoulos B."/>
            <person name="Barry K.W."/>
            <person name="Bonito G."/>
            <person name="Buee M."/>
            <person name="Carver A."/>
            <person name="Chen C."/>
            <person name="Cichocki N."/>
            <person name="Clum A."/>
            <person name="Culley D."/>
            <person name="Crous P.W."/>
            <person name="Fauchery L."/>
            <person name="Girlanda M."/>
            <person name="Hayes R."/>
            <person name="Keri Z."/>
            <person name="Labutti K."/>
            <person name="Lipzen A."/>
            <person name="Lombard V."/>
            <person name="Magnuson J."/>
            <person name="Maillard F."/>
            <person name="Morin E."/>
            <person name="Murat C."/>
            <person name="Nolan M."/>
            <person name="Ohm R."/>
            <person name="Pangilinan J."/>
            <person name="Pereira M."/>
            <person name="Perotto S."/>
            <person name="Peter M."/>
            <person name="Riley R."/>
            <person name="Sitrit Y."/>
            <person name="Stielow B."/>
            <person name="Szollosi G."/>
            <person name="Zifcakova L."/>
            <person name="Stursova M."/>
            <person name="Spatafora J.W."/>
            <person name="Tedersoo L."/>
            <person name="Vaario L.-M."/>
            <person name="Yamada A."/>
            <person name="Yan M."/>
            <person name="Wang P."/>
            <person name="Xu J."/>
            <person name="Bruns T."/>
            <person name="Baldrian P."/>
            <person name="Vilgalys R."/>
            <person name="Henrissat B."/>
            <person name="Grigoriev I.V."/>
            <person name="Hibbett D."/>
            <person name="Nagy L.G."/>
            <person name="Martin F.M."/>
        </authorList>
    </citation>
    <scope>NUCLEOTIDE SEQUENCE</scope>
    <source>
        <strain evidence="1">P2</strain>
    </source>
</reference>
<dbReference type="EMBL" id="MU118298">
    <property type="protein sequence ID" value="KAF9643022.1"/>
    <property type="molecule type" value="Genomic_DNA"/>
</dbReference>
<gene>
    <name evidence="1" type="ORF">BDM02DRAFT_1761200</name>
</gene>
<organism evidence="1 2">
    <name type="scientific">Thelephora ganbajun</name>
    <name type="common">Ganba fungus</name>
    <dbReference type="NCBI Taxonomy" id="370292"/>
    <lineage>
        <taxon>Eukaryota</taxon>
        <taxon>Fungi</taxon>
        <taxon>Dikarya</taxon>
        <taxon>Basidiomycota</taxon>
        <taxon>Agaricomycotina</taxon>
        <taxon>Agaricomycetes</taxon>
        <taxon>Thelephorales</taxon>
        <taxon>Thelephoraceae</taxon>
        <taxon>Thelephora</taxon>
    </lineage>
</organism>
<protein>
    <submittedName>
        <fullName evidence="1">Uncharacterized protein</fullName>
    </submittedName>
</protein>
<name>A0ACB6Z0G1_THEGA</name>
<keyword evidence="2" id="KW-1185">Reference proteome</keyword>
<sequence>MPLIHTIVLSAAGLECCCRRQLPPLSIRSEMNETISMIDHEGFVEVVGFKGDAEPHEHSKLPEEIYLSGRGTPLWLEEVSDTLGRVVEVRTYCWQLGLNQKRRPVRYTSRQDAFKCSLEALPSNRKMAISPRNYL</sequence>
<accession>A0ACB6Z0G1</accession>
<dbReference type="Proteomes" id="UP000886501">
    <property type="component" value="Unassembled WGS sequence"/>
</dbReference>
<proteinExistence type="predicted"/>
<evidence type="ECO:0000313" key="2">
    <source>
        <dbReference type="Proteomes" id="UP000886501"/>
    </source>
</evidence>
<comment type="caution">
    <text evidence="1">The sequence shown here is derived from an EMBL/GenBank/DDBJ whole genome shotgun (WGS) entry which is preliminary data.</text>
</comment>
<evidence type="ECO:0000313" key="1">
    <source>
        <dbReference type="EMBL" id="KAF9643022.1"/>
    </source>
</evidence>